<feature type="transmembrane region" description="Helical" evidence="5">
    <location>
        <begin position="64"/>
        <end position="83"/>
    </location>
</feature>
<evidence type="ECO:0000256" key="1">
    <source>
        <dbReference type="ARBA" id="ARBA00004141"/>
    </source>
</evidence>
<evidence type="ECO:0000256" key="3">
    <source>
        <dbReference type="ARBA" id="ARBA00022989"/>
    </source>
</evidence>
<feature type="transmembrane region" description="Helical" evidence="5">
    <location>
        <begin position="126"/>
        <end position="149"/>
    </location>
</feature>
<organism evidence="6">
    <name type="scientific">hydrothermal vent metagenome</name>
    <dbReference type="NCBI Taxonomy" id="652676"/>
    <lineage>
        <taxon>unclassified sequences</taxon>
        <taxon>metagenomes</taxon>
        <taxon>ecological metagenomes</taxon>
    </lineage>
</organism>
<feature type="transmembrane region" description="Helical" evidence="5">
    <location>
        <begin position="21"/>
        <end position="44"/>
    </location>
</feature>
<evidence type="ECO:0000313" key="6">
    <source>
        <dbReference type="EMBL" id="VAY86869.1"/>
    </source>
</evidence>
<keyword evidence="2 5" id="KW-0812">Transmembrane</keyword>
<gene>
    <name evidence="6" type="ORF">MNB_ARC-1_1092</name>
</gene>
<dbReference type="AlphaFoldDB" id="A0A3B1E5Y6"/>
<dbReference type="Pfam" id="PF07264">
    <property type="entry name" value="EI24"/>
    <property type="match status" value="1"/>
</dbReference>
<evidence type="ECO:0000256" key="2">
    <source>
        <dbReference type="ARBA" id="ARBA00022692"/>
    </source>
</evidence>
<keyword evidence="4 5" id="KW-0472">Membrane</keyword>
<protein>
    <submittedName>
        <fullName evidence="6">Probable integral membrane protein Cj1452</fullName>
    </submittedName>
</protein>
<keyword evidence="3 5" id="KW-1133">Transmembrane helix</keyword>
<dbReference type="EMBL" id="UOYO01000017">
    <property type="protein sequence ID" value="VAY86869.1"/>
    <property type="molecule type" value="Genomic_DNA"/>
</dbReference>
<dbReference type="InterPro" id="IPR059112">
    <property type="entry name" value="CysZ/EI24"/>
</dbReference>
<accession>A0A3B1E5Y6</accession>
<comment type="subcellular location">
    <subcellularLocation>
        <location evidence="1">Membrane</location>
        <topology evidence="1">Multi-pass membrane protein</topology>
    </subcellularLocation>
</comment>
<feature type="transmembrane region" description="Helical" evidence="5">
    <location>
        <begin position="200"/>
        <end position="222"/>
    </location>
</feature>
<sequence length="240" mass="28411">MYPISQFNIIILSIKDMTTSHMLKIVFLPFLITLIILYALFFLVVDIEFFTQSKGFLEDLSLKYSFISIFLGTFIHAIGIYILFWVSLFVSVVVVGFMTAYILKYLQIKYYPNVKFSYENNILSSIYIVIKTILIMIILFIILIPFYFIPVINIIIIHVPFYYFFHKILHFDVGSTLMNYSELQTFKIKNKFSLEMQSVFLYLLAMIPFISLILPVFFIIYLGHNYMYKINKDHEIKLSI</sequence>
<name>A0A3B1E5Y6_9ZZZZ</name>
<reference evidence="6" key="1">
    <citation type="submission" date="2018-10" db="EMBL/GenBank/DDBJ databases">
        <authorList>
            <person name="Aoki K."/>
        </authorList>
    </citation>
    <scope>NUCLEOTIDE SEQUENCE</scope>
</reference>
<evidence type="ECO:0000256" key="5">
    <source>
        <dbReference type="SAM" id="Phobius"/>
    </source>
</evidence>
<feature type="transmembrane region" description="Helical" evidence="5">
    <location>
        <begin position="88"/>
        <end position="106"/>
    </location>
</feature>
<evidence type="ECO:0000256" key="4">
    <source>
        <dbReference type="ARBA" id="ARBA00023136"/>
    </source>
</evidence>
<proteinExistence type="predicted"/>